<dbReference type="AlphaFoldDB" id="A0A1M5V6M6"/>
<evidence type="ECO:0000313" key="3">
    <source>
        <dbReference type="Proteomes" id="UP000184447"/>
    </source>
</evidence>
<feature type="transmembrane region" description="Helical" evidence="1">
    <location>
        <begin position="50"/>
        <end position="69"/>
    </location>
</feature>
<keyword evidence="1" id="KW-0812">Transmembrane</keyword>
<dbReference type="InterPro" id="IPR032531">
    <property type="entry name" value="DUF4956"/>
</dbReference>
<name>A0A1M5V6M6_9CLOT</name>
<dbReference type="Pfam" id="PF16316">
    <property type="entry name" value="DUF4956"/>
    <property type="match status" value="1"/>
</dbReference>
<evidence type="ECO:0008006" key="4">
    <source>
        <dbReference type="Google" id="ProtNLM"/>
    </source>
</evidence>
<dbReference type="STRING" id="1121316.SAMN02745207_02123"/>
<proteinExistence type="predicted"/>
<organism evidence="2 3">
    <name type="scientific">Clostridium grantii DSM 8605</name>
    <dbReference type="NCBI Taxonomy" id="1121316"/>
    <lineage>
        <taxon>Bacteria</taxon>
        <taxon>Bacillati</taxon>
        <taxon>Bacillota</taxon>
        <taxon>Clostridia</taxon>
        <taxon>Eubacteriales</taxon>
        <taxon>Clostridiaceae</taxon>
        <taxon>Clostridium</taxon>
    </lineage>
</organism>
<sequence length="229" mass="24995">MFESILSTSTGTSISLINVIIMILVAISVGIIISFTYMKTYANKAYSQNFALTIVLLPAVIAIIILLIGSDVARAFSLAGAFSIIRFRSAPGEPKDIAFVLFALAAGLATGIGVYSYAILFAIILCSVMFLLNKADFGTKKSVTKQLRVTVPENLDYEQAFDDIFKDYAVQYNLKQVKTTALGSLYQLTYDIQLLDSISTKAFIDELRSRNSNLDISLSLTPDQSSYGC</sequence>
<gene>
    <name evidence="2" type="ORF">SAMN02745207_02123</name>
</gene>
<feature type="transmembrane region" description="Helical" evidence="1">
    <location>
        <begin position="99"/>
        <end position="132"/>
    </location>
</feature>
<evidence type="ECO:0000313" key="2">
    <source>
        <dbReference type="EMBL" id="SHH70866.1"/>
    </source>
</evidence>
<evidence type="ECO:0000256" key="1">
    <source>
        <dbReference type="SAM" id="Phobius"/>
    </source>
</evidence>
<reference evidence="2 3" key="1">
    <citation type="submission" date="2016-11" db="EMBL/GenBank/DDBJ databases">
        <authorList>
            <person name="Jaros S."/>
            <person name="Januszkiewicz K."/>
            <person name="Wedrychowicz H."/>
        </authorList>
    </citation>
    <scope>NUCLEOTIDE SEQUENCE [LARGE SCALE GENOMIC DNA]</scope>
    <source>
        <strain evidence="2 3">DSM 8605</strain>
    </source>
</reference>
<dbReference type="EMBL" id="FQXM01000010">
    <property type="protein sequence ID" value="SHH70866.1"/>
    <property type="molecule type" value="Genomic_DNA"/>
</dbReference>
<keyword evidence="3" id="KW-1185">Reference proteome</keyword>
<keyword evidence="1" id="KW-0472">Membrane</keyword>
<accession>A0A1M5V6M6</accession>
<dbReference type="Proteomes" id="UP000184447">
    <property type="component" value="Unassembled WGS sequence"/>
</dbReference>
<protein>
    <recommendedName>
        <fullName evidence="4">DUF4956 domain-containing protein</fullName>
    </recommendedName>
</protein>
<dbReference type="RefSeq" id="WP_073338405.1">
    <property type="nucleotide sequence ID" value="NZ_FQXM01000010.1"/>
</dbReference>
<feature type="transmembrane region" description="Helical" evidence="1">
    <location>
        <begin position="16"/>
        <end position="38"/>
    </location>
</feature>
<dbReference type="OrthoDB" id="9803265at2"/>
<keyword evidence="1" id="KW-1133">Transmembrane helix</keyword>